<feature type="region of interest" description="Disordered" evidence="1">
    <location>
        <begin position="246"/>
        <end position="275"/>
    </location>
</feature>
<evidence type="ECO:0000313" key="2">
    <source>
        <dbReference type="EMBL" id="KAJ7198814.1"/>
    </source>
</evidence>
<sequence>MASDVDPLADTVPPRHAIESDEEEDEYNPLAQPSPSKPVDVQLVGNVTAMPTAGLLIATGNIAKYWARGANLGEQVAAVMVDKIQVGLLFRPSWTQAVVLVSEATTRLPLWAMRPYARAVVDALQPENVALLDEYAVSEYIADARIAYLDAPLRYLTTDADAPLTSAAHLFAPPNLVRTTSAAFVALRAERACPAVLLLVPTPHVAPPAPRALAPSSFAHLEDAWMPALVRTAHAALFGLFGDQRTPPWTDPAPEKPSAAQARKRPADSELNMYI</sequence>
<dbReference type="EMBL" id="JARJCW010000071">
    <property type="protein sequence ID" value="KAJ7198814.1"/>
    <property type="molecule type" value="Genomic_DNA"/>
</dbReference>
<feature type="region of interest" description="Disordered" evidence="1">
    <location>
        <begin position="1"/>
        <end position="37"/>
    </location>
</feature>
<evidence type="ECO:0008006" key="4">
    <source>
        <dbReference type="Google" id="ProtNLM"/>
    </source>
</evidence>
<dbReference type="Proteomes" id="UP001219525">
    <property type="component" value="Unassembled WGS sequence"/>
</dbReference>
<gene>
    <name evidence="2" type="ORF">GGX14DRAFT_665241</name>
</gene>
<dbReference type="AlphaFoldDB" id="A0AAD6V0E9"/>
<reference evidence="2" key="1">
    <citation type="submission" date="2023-03" db="EMBL/GenBank/DDBJ databases">
        <title>Massive genome expansion in bonnet fungi (Mycena s.s.) driven by repeated elements and novel gene families across ecological guilds.</title>
        <authorList>
            <consortium name="Lawrence Berkeley National Laboratory"/>
            <person name="Harder C.B."/>
            <person name="Miyauchi S."/>
            <person name="Viragh M."/>
            <person name="Kuo A."/>
            <person name="Thoen E."/>
            <person name="Andreopoulos B."/>
            <person name="Lu D."/>
            <person name="Skrede I."/>
            <person name="Drula E."/>
            <person name="Henrissat B."/>
            <person name="Morin E."/>
            <person name="Kohler A."/>
            <person name="Barry K."/>
            <person name="LaButti K."/>
            <person name="Morin E."/>
            <person name="Salamov A."/>
            <person name="Lipzen A."/>
            <person name="Mereny Z."/>
            <person name="Hegedus B."/>
            <person name="Baldrian P."/>
            <person name="Stursova M."/>
            <person name="Weitz H."/>
            <person name="Taylor A."/>
            <person name="Grigoriev I.V."/>
            <person name="Nagy L.G."/>
            <person name="Martin F."/>
            <person name="Kauserud H."/>
        </authorList>
    </citation>
    <scope>NUCLEOTIDE SEQUENCE</scope>
    <source>
        <strain evidence="2">9144</strain>
    </source>
</reference>
<keyword evidence="3" id="KW-1185">Reference proteome</keyword>
<protein>
    <recommendedName>
        <fullName evidence="4">Proteasome assembly chaperone 1</fullName>
    </recommendedName>
</protein>
<proteinExistence type="predicted"/>
<name>A0AAD6V0E9_9AGAR</name>
<evidence type="ECO:0000313" key="3">
    <source>
        <dbReference type="Proteomes" id="UP001219525"/>
    </source>
</evidence>
<accession>A0AAD6V0E9</accession>
<evidence type="ECO:0000256" key="1">
    <source>
        <dbReference type="SAM" id="MobiDB-lite"/>
    </source>
</evidence>
<comment type="caution">
    <text evidence="2">The sequence shown here is derived from an EMBL/GenBank/DDBJ whole genome shotgun (WGS) entry which is preliminary data.</text>
</comment>
<organism evidence="2 3">
    <name type="scientific">Mycena pura</name>
    <dbReference type="NCBI Taxonomy" id="153505"/>
    <lineage>
        <taxon>Eukaryota</taxon>
        <taxon>Fungi</taxon>
        <taxon>Dikarya</taxon>
        <taxon>Basidiomycota</taxon>
        <taxon>Agaricomycotina</taxon>
        <taxon>Agaricomycetes</taxon>
        <taxon>Agaricomycetidae</taxon>
        <taxon>Agaricales</taxon>
        <taxon>Marasmiineae</taxon>
        <taxon>Mycenaceae</taxon>
        <taxon>Mycena</taxon>
    </lineage>
</organism>